<evidence type="ECO:0000256" key="6">
    <source>
        <dbReference type="PROSITE-ProRule" id="PRU00169"/>
    </source>
</evidence>
<dbReference type="InterPro" id="IPR036388">
    <property type="entry name" value="WH-like_DNA-bd_sf"/>
</dbReference>
<accession>A0ABX1WDC7</accession>
<gene>
    <name evidence="10" type="ORF">GS617_13350</name>
</gene>
<feature type="domain" description="Response regulatory" evidence="8">
    <location>
        <begin position="17"/>
        <end position="130"/>
    </location>
</feature>
<evidence type="ECO:0000313" key="10">
    <source>
        <dbReference type="EMBL" id="NOD31263.1"/>
    </source>
</evidence>
<feature type="DNA-binding region" description="OmpR/PhoB-type" evidence="7">
    <location>
        <begin position="143"/>
        <end position="243"/>
    </location>
</feature>
<evidence type="ECO:0000256" key="2">
    <source>
        <dbReference type="ARBA" id="ARBA00023012"/>
    </source>
</evidence>
<evidence type="ECO:0000256" key="4">
    <source>
        <dbReference type="ARBA" id="ARBA00023125"/>
    </source>
</evidence>
<keyword evidence="4 7" id="KW-0238">DNA-binding</keyword>
<evidence type="ECO:0000313" key="11">
    <source>
        <dbReference type="Proteomes" id="UP000599383"/>
    </source>
</evidence>
<dbReference type="Gene3D" id="3.40.50.2300">
    <property type="match status" value="1"/>
</dbReference>
<dbReference type="Pfam" id="PF00486">
    <property type="entry name" value="Trans_reg_C"/>
    <property type="match status" value="1"/>
</dbReference>
<keyword evidence="3" id="KW-0805">Transcription regulation</keyword>
<dbReference type="SMART" id="SM00448">
    <property type="entry name" value="REC"/>
    <property type="match status" value="1"/>
</dbReference>
<dbReference type="CDD" id="cd17574">
    <property type="entry name" value="REC_OmpR"/>
    <property type="match status" value="1"/>
</dbReference>
<dbReference type="InterPro" id="IPR001789">
    <property type="entry name" value="Sig_transdc_resp-reg_receiver"/>
</dbReference>
<evidence type="ECO:0000259" key="9">
    <source>
        <dbReference type="PROSITE" id="PS51755"/>
    </source>
</evidence>
<evidence type="ECO:0000256" key="3">
    <source>
        <dbReference type="ARBA" id="ARBA00023015"/>
    </source>
</evidence>
<keyword evidence="11" id="KW-1185">Reference proteome</keyword>
<evidence type="ECO:0000256" key="7">
    <source>
        <dbReference type="PROSITE-ProRule" id="PRU01091"/>
    </source>
</evidence>
<dbReference type="CDD" id="cd00383">
    <property type="entry name" value="trans_reg_C"/>
    <property type="match status" value="1"/>
</dbReference>
<proteinExistence type="predicted"/>
<dbReference type="Pfam" id="PF00072">
    <property type="entry name" value="Response_reg"/>
    <property type="match status" value="1"/>
</dbReference>
<feature type="domain" description="OmpR/PhoB-type" evidence="9">
    <location>
        <begin position="143"/>
        <end position="243"/>
    </location>
</feature>
<dbReference type="SUPFAM" id="SSF52172">
    <property type="entry name" value="CheY-like"/>
    <property type="match status" value="1"/>
</dbReference>
<keyword evidence="1 6" id="KW-0597">Phosphoprotein</keyword>
<dbReference type="SUPFAM" id="SSF46894">
    <property type="entry name" value="C-terminal effector domain of the bipartite response regulators"/>
    <property type="match status" value="1"/>
</dbReference>
<dbReference type="InterPro" id="IPR039420">
    <property type="entry name" value="WalR-like"/>
</dbReference>
<dbReference type="EMBL" id="WVQY01000005">
    <property type="protein sequence ID" value="NOD31263.1"/>
    <property type="molecule type" value="Genomic_DNA"/>
</dbReference>
<organism evidence="10 11">
    <name type="scientific">Ruegeria atlantica</name>
    <dbReference type="NCBI Taxonomy" id="81569"/>
    <lineage>
        <taxon>Bacteria</taxon>
        <taxon>Pseudomonadati</taxon>
        <taxon>Pseudomonadota</taxon>
        <taxon>Alphaproteobacteria</taxon>
        <taxon>Rhodobacterales</taxon>
        <taxon>Roseobacteraceae</taxon>
        <taxon>Ruegeria</taxon>
    </lineage>
</organism>
<keyword evidence="2" id="KW-0902">Two-component regulatory system</keyword>
<evidence type="ECO:0000256" key="5">
    <source>
        <dbReference type="ARBA" id="ARBA00023163"/>
    </source>
</evidence>
<reference evidence="10 11" key="1">
    <citation type="submission" date="2019-12" db="EMBL/GenBank/DDBJ databases">
        <title>Ruegeria JWLKs population differentiation of coral mucus and skeleton niches.</title>
        <authorList>
            <person name="Luo D."/>
        </authorList>
    </citation>
    <scope>NUCLEOTIDE SEQUENCE [LARGE SCALE GENOMIC DNA]</scope>
    <source>
        <strain evidence="10 11">HKCCD6238</strain>
    </source>
</reference>
<dbReference type="Gene3D" id="1.10.10.10">
    <property type="entry name" value="Winged helix-like DNA-binding domain superfamily/Winged helix DNA-binding domain"/>
    <property type="match status" value="1"/>
</dbReference>
<dbReference type="PANTHER" id="PTHR48111:SF4">
    <property type="entry name" value="DNA-BINDING DUAL TRANSCRIPTIONAL REGULATOR OMPR"/>
    <property type="match status" value="1"/>
</dbReference>
<feature type="modified residue" description="4-aspartylphosphate" evidence="6">
    <location>
        <position position="66"/>
    </location>
</feature>
<dbReference type="PROSITE" id="PS51755">
    <property type="entry name" value="OMPR_PHOB"/>
    <property type="match status" value="1"/>
</dbReference>
<protein>
    <submittedName>
        <fullName evidence="10">Response regulator</fullName>
    </submittedName>
</protein>
<dbReference type="InterPro" id="IPR011006">
    <property type="entry name" value="CheY-like_superfamily"/>
</dbReference>
<dbReference type="RefSeq" id="WP_171120925.1">
    <property type="nucleotide sequence ID" value="NZ_WVQY01000005.1"/>
</dbReference>
<dbReference type="InterPro" id="IPR001867">
    <property type="entry name" value="OmpR/PhoB-type_DNA-bd"/>
</dbReference>
<evidence type="ECO:0000259" key="8">
    <source>
        <dbReference type="PROSITE" id="PS50110"/>
    </source>
</evidence>
<dbReference type="SMART" id="SM00862">
    <property type="entry name" value="Trans_reg_C"/>
    <property type="match status" value="1"/>
</dbReference>
<sequence>MVSIGVRFVFKMSRKTRILIVEDEPTVRALMRALLQNEGFIVTAAEDVATAEAEIRFVDFSLVLLDLSLPDEDGLVLARRLRARSSIPIIFVTHRDADSEKITALEMGGDDYITKPFHPRELVARVRSVLRRSSADFAQKTGVERVRVGEWVLDLSRRTVIARGGGSAKLTRAEFDVLAALVQADGRVMSRAQLLDAMAEHRTDGTDRTIDVLVSRIRKKLSEPGKSRELIDTVPTIGYKIGADVVPF</sequence>
<dbReference type="Gene3D" id="6.10.250.690">
    <property type="match status" value="1"/>
</dbReference>
<dbReference type="Proteomes" id="UP000599383">
    <property type="component" value="Unassembled WGS sequence"/>
</dbReference>
<comment type="caution">
    <text evidence="10">The sequence shown here is derived from an EMBL/GenBank/DDBJ whole genome shotgun (WGS) entry which is preliminary data.</text>
</comment>
<dbReference type="PANTHER" id="PTHR48111">
    <property type="entry name" value="REGULATOR OF RPOS"/>
    <property type="match status" value="1"/>
</dbReference>
<keyword evidence="5" id="KW-0804">Transcription</keyword>
<name>A0ABX1WDC7_9RHOB</name>
<evidence type="ECO:0000256" key="1">
    <source>
        <dbReference type="ARBA" id="ARBA00022553"/>
    </source>
</evidence>
<dbReference type="PROSITE" id="PS50110">
    <property type="entry name" value="RESPONSE_REGULATORY"/>
    <property type="match status" value="1"/>
</dbReference>
<dbReference type="InterPro" id="IPR016032">
    <property type="entry name" value="Sig_transdc_resp-reg_C-effctor"/>
</dbReference>